<dbReference type="AlphaFoldDB" id="A0A941ES19"/>
<dbReference type="RefSeq" id="WP_212530614.1">
    <property type="nucleotide sequence ID" value="NZ_JAGSOG010000126.1"/>
</dbReference>
<keyword evidence="1" id="KW-1133">Transmembrane helix</keyword>
<accession>A0A941ES19</accession>
<comment type="caution">
    <text evidence="2">The sequence shown here is derived from an EMBL/GenBank/DDBJ whole genome shotgun (WGS) entry which is preliminary data.</text>
</comment>
<protein>
    <recommendedName>
        <fullName evidence="4">PH domain-containing protein</fullName>
    </recommendedName>
</protein>
<feature type="transmembrane region" description="Helical" evidence="1">
    <location>
        <begin position="21"/>
        <end position="45"/>
    </location>
</feature>
<keyword evidence="1" id="KW-0812">Transmembrane</keyword>
<feature type="transmembrane region" description="Helical" evidence="1">
    <location>
        <begin position="51"/>
        <end position="69"/>
    </location>
</feature>
<dbReference type="EMBL" id="JAGSOG010000126">
    <property type="protein sequence ID" value="MBR7836123.1"/>
    <property type="molecule type" value="Genomic_DNA"/>
</dbReference>
<organism evidence="2 3">
    <name type="scientific">Actinospica durhamensis</name>
    <dbReference type="NCBI Taxonomy" id="1508375"/>
    <lineage>
        <taxon>Bacteria</taxon>
        <taxon>Bacillati</taxon>
        <taxon>Actinomycetota</taxon>
        <taxon>Actinomycetes</taxon>
        <taxon>Catenulisporales</taxon>
        <taxon>Actinospicaceae</taxon>
        <taxon>Actinospica</taxon>
    </lineage>
</organism>
<gene>
    <name evidence="2" type="ORF">KDL01_22795</name>
</gene>
<keyword evidence="3" id="KW-1185">Reference proteome</keyword>
<name>A0A941ES19_9ACTN</name>
<reference evidence="2" key="1">
    <citation type="submission" date="2021-04" db="EMBL/GenBank/DDBJ databases">
        <title>Genome based classification of Actinospica acidithermotolerans sp. nov., an actinobacterium isolated from an Indonesian hot spring.</title>
        <authorList>
            <person name="Kusuma A.B."/>
            <person name="Putra K.E."/>
            <person name="Nafisah S."/>
            <person name="Loh J."/>
            <person name="Nouioui I."/>
            <person name="Goodfellow M."/>
        </authorList>
    </citation>
    <scope>NUCLEOTIDE SEQUENCE</scope>
    <source>
        <strain evidence="2">CSCA 57</strain>
    </source>
</reference>
<sequence length="201" mass="21510">MASIIRGAFTQRGDDVIVRNQAYILGSRIGLGLLALVALAAGIAASPSARGAGLIAIPLLCGLFGYTLCTFGRHLSIQLGPHGVVLENGPVRHEFAWWAAPTLTLGRGLELSVPGGRWPVASSAFPFSTSAEAAGYAGHRRVLEEIDQARRALRERFPVDTGDTAWPQYRSRVSVPELWLLPVLMIAAELLYVLGLLVSGR</sequence>
<evidence type="ECO:0000313" key="3">
    <source>
        <dbReference type="Proteomes" id="UP000675781"/>
    </source>
</evidence>
<evidence type="ECO:0008006" key="4">
    <source>
        <dbReference type="Google" id="ProtNLM"/>
    </source>
</evidence>
<proteinExistence type="predicted"/>
<feature type="transmembrane region" description="Helical" evidence="1">
    <location>
        <begin position="178"/>
        <end position="198"/>
    </location>
</feature>
<evidence type="ECO:0000313" key="2">
    <source>
        <dbReference type="EMBL" id="MBR7836123.1"/>
    </source>
</evidence>
<dbReference type="Proteomes" id="UP000675781">
    <property type="component" value="Unassembled WGS sequence"/>
</dbReference>
<keyword evidence="1" id="KW-0472">Membrane</keyword>
<evidence type="ECO:0000256" key="1">
    <source>
        <dbReference type="SAM" id="Phobius"/>
    </source>
</evidence>